<keyword evidence="3" id="KW-1185">Reference proteome</keyword>
<name>A0A2C5XG11_9HYPO</name>
<sequence>MFLHAGAGLHGHEYSVKPSAQLPQHRHTLLRTALRPLSDYPSTKPHQEDYSLSLALDHGPTLSPPASQSLSPTDSLPVKESAVRFREPHVDWIIPSDEGSVAGTDLAFESVSQSASLNRPRRQRAPRRSTRYALALPPSNKHHRLVKIRSRLLLQLQEVGDKRATPSFNVVPSYPNIFSPSLARRFPPIFRSRPQLGSDQVFVVRSDHTGPPPSASSVPGVNDRDVLAVISALPDDCADVSLEDGSTWVAKPMVNGSFEFVTVDDKDRVVTARWAKRSSTTTGSRWTFSVMDPSSRRHPVMGSLTDEAVEVYDSYSALSPSDSVRRKTTVTQGQKDLMLATATWISLYRQGWPTLPGSSRSPTSLGWMSPPRRRSTFHCFDGADAEVRAGPPPPRQSWPRGPESRSGWQSPLVAKVLPTVTRRSAEPSQSILDERGKKQHRGEKKKSIGRGRIWPWIRRLMDRGRRKTDASSGGERPEKGDLGA</sequence>
<evidence type="ECO:0000313" key="3">
    <source>
        <dbReference type="Proteomes" id="UP000226431"/>
    </source>
</evidence>
<dbReference type="OrthoDB" id="5404323at2759"/>
<dbReference type="EMBL" id="NJES01000553">
    <property type="protein sequence ID" value="PHH71069.1"/>
    <property type="molecule type" value="Genomic_DNA"/>
</dbReference>
<reference evidence="2 3" key="1">
    <citation type="submission" date="2017-06" db="EMBL/GenBank/DDBJ databases">
        <title>Ant-infecting Ophiocordyceps genomes reveal a high diversity of potential behavioral manipulation genes and a possible major role for enterotoxins.</title>
        <authorList>
            <person name="De Bekker C."/>
            <person name="Evans H.C."/>
            <person name="Brachmann A."/>
            <person name="Hughes D.P."/>
        </authorList>
    </citation>
    <scope>NUCLEOTIDE SEQUENCE [LARGE SCALE GENOMIC DNA]</scope>
    <source>
        <strain evidence="2 3">Map16</strain>
    </source>
</reference>
<comment type="caution">
    <text evidence="2">The sequence shown here is derived from an EMBL/GenBank/DDBJ whole genome shotgun (WGS) entry which is preliminary data.</text>
</comment>
<protein>
    <submittedName>
        <fullName evidence="2">Uncharacterized protein</fullName>
    </submittedName>
</protein>
<feature type="compositionally biased region" description="Polar residues" evidence="1">
    <location>
        <begin position="64"/>
        <end position="74"/>
    </location>
</feature>
<gene>
    <name evidence="2" type="ORF">CDD80_5541</name>
</gene>
<feature type="region of interest" description="Disordered" evidence="1">
    <location>
        <begin position="55"/>
        <end position="75"/>
    </location>
</feature>
<evidence type="ECO:0000313" key="2">
    <source>
        <dbReference type="EMBL" id="PHH71069.1"/>
    </source>
</evidence>
<feature type="compositionally biased region" description="Basic and acidic residues" evidence="1">
    <location>
        <begin position="459"/>
        <end position="484"/>
    </location>
</feature>
<dbReference type="Proteomes" id="UP000226431">
    <property type="component" value="Unassembled WGS sequence"/>
</dbReference>
<dbReference type="STRING" id="2004952.A0A2C5XG11"/>
<feature type="region of interest" description="Disordered" evidence="1">
    <location>
        <begin position="384"/>
        <end position="484"/>
    </location>
</feature>
<organism evidence="2 3">
    <name type="scientific">Ophiocordyceps camponoti-rufipedis</name>
    <dbReference type="NCBI Taxonomy" id="2004952"/>
    <lineage>
        <taxon>Eukaryota</taxon>
        <taxon>Fungi</taxon>
        <taxon>Dikarya</taxon>
        <taxon>Ascomycota</taxon>
        <taxon>Pezizomycotina</taxon>
        <taxon>Sordariomycetes</taxon>
        <taxon>Hypocreomycetidae</taxon>
        <taxon>Hypocreales</taxon>
        <taxon>Ophiocordycipitaceae</taxon>
        <taxon>Ophiocordyceps</taxon>
    </lineage>
</organism>
<accession>A0A2C5XG11</accession>
<proteinExistence type="predicted"/>
<feature type="compositionally biased region" description="Basic residues" evidence="1">
    <location>
        <begin position="437"/>
        <end position="449"/>
    </location>
</feature>
<dbReference type="AlphaFoldDB" id="A0A2C5XG11"/>
<evidence type="ECO:0000256" key="1">
    <source>
        <dbReference type="SAM" id="MobiDB-lite"/>
    </source>
</evidence>